<name>F3QSW6_9BACT</name>
<organism evidence="2 3">
    <name type="scientific">Paraprevotella xylaniphila YIT 11841</name>
    <dbReference type="NCBI Taxonomy" id="762982"/>
    <lineage>
        <taxon>Bacteria</taxon>
        <taxon>Pseudomonadati</taxon>
        <taxon>Bacteroidota</taxon>
        <taxon>Bacteroidia</taxon>
        <taxon>Bacteroidales</taxon>
        <taxon>Prevotellaceae</taxon>
        <taxon>Paraprevotella</taxon>
    </lineage>
</organism>
<keyword evidence="3" id="KW-1185">Reference proteome</keyword>
<dbReference type="STRING" id="762982.HMPREF9442_01281"/>
<evidence type="ECO:0000313" key="2">
    <source>
        <dbReference type="EMBL" id="EGG55112.1"/>
    </source>
</evidence>
<dbReference type="Gene3D" id="2.60.120.260">
    <property type="entry name" value="Galactose-binding domain-like"/>
    <property type="match status" value="1"/>
</dbReference>
<sequence length="1193" mass="131217">MRKKNFLMLLGLAGFGLTAQAQVVATLGFEDGDQFYHHKDSTQFADFYGDHINLQPGDVWNEKCEETYSGKYALEANNSNTVQGSQWHRGLKLRYLPIEEGKSYRVSFWVKADQTFTMADGGDPINTAIKSSLSIGREHLEAPLMSQSGAQYYYDWRDGIMTGDWRRLSFVAYNSGKTVQDKFFDQFDDNIKDIIVNDPEDPSKNDTIWWKGDDTSFPDTYFLTINMYNPGRYLLDDIKIEEATMAGCTYNYDAIKVDFGYPTNAAQLASANTDPIGVHLLPNSYVNVTNGEEEMEVASVELKKDGYMYIFMANEIAEDESANIKVSFTPDADCPLIYTTDQRPSMDVTSEMKVLPFTSEAIYYDETIEEMSYLMDGPVYLSSVPEDHSFELDPSSFNEVRVTYDRDVALDIASVQLMQNGVQVADLYESTVVSEEDPKTVVVSVGTLENGEYQLVVTNVTNALSGFEALQPQTINFSVGPDQSTGTTELVYSAAKDFATYANGTFPKGWLSNDNGTIHQYGVTESGEVWNYNWGGNIGGGGCRLQGPYTGDFNGMALYWRATGGTVGTATYGEQVKDYVMPDGTLDPEMDPGVALRLTPRKYQLSFRMAAWKAFGDGTLPKFNFSLEKIDLKNPDTGGEVVAHFSGLEAKPSVNGGQNMPVTGTSVTTTEFTVNEEGYYMLKFSCQSGGGFEEFLLGAVELITKPSDAAYYKAQLAAAVDSATVVLNAVANEIYNGQTKTALAEALEEAKGTFNSPSAVEAMNAKLYDLCGTMLARQANVDNYDPKLQTLRDNMAKIDPASKYVMTDEYIEGEALLKEYGETSSLDLDDEALASAVEKLGSIADKVGNIQSCVDVLTYRLTKSAATAEKLGVEPESIITDALNALDDDDAMAEDMNWHNRLALYKFLGENGNLSDEMKDTLYSETVADGTTTTGYKVLTSGLELTGFVKNPQFYTFSSSSADTITTENTPGWETTEGYAHLRDGAGLYLTDASHWVVNSMINLYRGRYTVRQVLSNLPVGVYDIHMRTRTAPGKIAGLGSDSIPDMYIWASTAEGDTLRAAFEQGDTKYSQSEGFPTVIKNVEVKEGMVLSIGVKEAYTSGKSLNADGTDQGSWDTNTYADDVRLIFVAPLAGYDYSKAYADNIDGVKAAEAVSYEYYTLDGMKLERPMRGVNIVKIHRADGTTDVKKVVVK</sequence>
<dbReference type="EMBL" id="AFBR01000033">
    <property type="protein sequence ID" value="EGG55112.1"/>
    <property type="molecule type" value="Genomic_DNA"/>
</dbReference>
<reference evidence="2 3" key="1">
    <citation type="submission" date="2011-02" db="EMBL/GenBank/DDBJ databases">
        <authorList>
            <person name="Weinstock G."/>
            <person name="Sodergren E."/>
            <person name="Clifton S."/>
            <person name="Fulton L."/>
            <person name="Fulton B."/>
            <person name="Courtney L."/>
            <person name="Fronick C."/>
            <person name="Harrison M."/>
            <person name="Strong C."/>
            <person name="Farmer C."/>
            <person name="Delahaunty K."/>
            <person name="Markovic C."/>
            <person name="Hall O."/>
            <person name="Minx P."/>
            <person name="Tomlinson C."/>
            <person name="Mitreva M."/>
            <person name="Hou S."/>
            <person name="Chen J."/>
            <person name="Wollam A."/>
            <person name="Pepin K.H."/>
            <person name="Johnson M."/>
            <person name="Bhonagiri V."/>
            <person name="Zhang X."/>
            <person name="Suruliraj S."/>
            <person name="Warren W."/>
            <person name="Chinwalla A."/>
            <person name="Mardis E.R."/>
            <person name="Wilson R.K."/>
        </authorList>
    </citation>
    <scope>NUCLEOTIDE SEQUENCE [LARGE SCALE GENOMIC DNA]</scope>
    <source>
        <strain evidence="2 3">YIT 11841</strain>
    </source>
</reference>
<evidence type="ECO:0000313" key="3">
    <source>
        <dbReference type="Proteomes" id="UP000005546"/>
    </source>
</evidence>
<dbReference type="InterPro" id="IPR008979">
    <property type="entry name" value="Galactose-bd-like_sf"/>
</dbReference>
<gene>
    <name evidence="2" type="ORF">HMPREF9442_01281</name>
</gene>
<feature type="chain" id="PRO_5003302229" evidence="1">
    <location>
        <begin position="22"/>
        <end position="1193"/>
    </location>
</feature>
<dbReference type="OrthoDB" id="1083187at2"/>
<comment type="caution">
    <text evidence="2">The sequence shown here is derived from an EMBL/GenBank/DDBJ whole genome shotgun (WGS) entry which is preliminary data.</text>
</comment>
<proteinExistence type="predicted"/>
<feature type="signal peptide" evidence="1">
    <location>
        <begin position="1"/>
        <end position="21"/>
    </location>
</feature>
<keyword evidence="1" id="KW-0732">Signal</keyword>
<dbReference type="RefSeq" id="WP_008626275.1">
    <property type="nucleotide sequence ID" value="NZ_GL883836.1"/>
</dbReference>
<evidence type="ECO:0000256" key="1">
    <source>
        <dbReference type="SAM" id="SignalP"/>
    </source>
</evidence>
<dbReference type="Proteomes" id="UP000005546">
    <property type="component" value="Unassembled WGS sequence"/>
</dbReference>
<dbReference type="SUPFAM" id="SSF49785">
    <property type="entry name" value="Galactose-binding domain-like"/>
    <property type="match status" value="1"/>
</dbReference>
<dbReference type="eggNOG" id="ENOG5033TKH">
    <property type="taxonomic scope" value="Bacteria"/>
</dbReference>
<protein>
    <submittedName>
        <fullName evidence="2">Uncharacterized protein</fullName>
    </submittedName>
</protein>
<dbReference type="HOGENOM" id="CLU_271567_0_0_10"/>
<dbReference type="AlphaFoldDB" id="F3QSW6"/>
<accession>F3QSW6</accession>